<evidence type="ECO:0000313" key="4">
    <source>
        <dbReference type="EMBL" id="SCM16112.1"/>
    </source>
</evidence>
<dbReference type="EMBL" id="LT614636">
    <property type="protein sequence ID" value="SCN26246.1"/>
    <property type="molecule type" value="Genomic_DNA"/>
</dbReference>
<keyword evidence="1" id="KW-0175">Coiled coil</keyword>
<accession>A0A113RUV3</accession>
<proteinExistence type="predicted"/>
<dbReference type="OMA" id="FYHQVEN"/>
<dbReference type="EMBL" id="LT160030">
    <property type="protein sequence ID" value="CXI53624.1"/>
    <property type="molecule type" value="Genomic_DNA"/>
</dbReference>
<evidence type="ECO:0000313" key="6">
    <source>
        <dbReference type="EMBL" id="SCN26246.1"/>
    </source>
</evidence>
<dbReference type="Proteomes" id="UP000516480">
    <property type="component" value="Chromosome 10"/>
</dbReference>
<protein>
    <submittedName>
        <fullName evidence="2">Uncharacterized protein</fullName>
    </submittedName>
</protein>
<evidence type="ECO:0000256" key="1">
    <source>
        <dbReference type="SAM" id="Coils"/>
    </source>
</evidence>
<evidence type="ECO:0000313" key="8">
    <source>
        <dbReference type="Proteomes" id="UP000219860"/>
    </source>
</evidence>
<dbReference type="Proteomes" id="UP000220214">
    <property type="component" value="Chromosome 10"/>
</dbReference>
<dbReference type="Proteomes" id="UP000069549">
    <property type="component" value="Chromosome 10"/>
</dbReference>
<sequence>MDFDLIEEKINKIEEELKRYKHDELQKATKIKSEIKLFDLAVKRLNTKKCRERFENAYKSLEKQKKEKFNEKKIYTKNGKDIFTEIKLLKQKEKSYNFINRPIKLKYNINDVANEIKETLNIFNIQKKHLFKYIFEKISKSKNILLDDYNKYLHLQKEIDILLTSINKNALMEIFVFTKNLQFFQNSMINMFNQFNHKIENTITDRPIYENYSYNK</sequence>
<evidence type="ECO:0000313" key="5">
    <source>
        <dbReference type="EMBL" id="SCM17908.1"/>
    </source>
</evidence>
<evidence type="ECO:0000313" key="11">
    <source>
        <dbReference type="Proteomes" id="UP000516480"/>
    </source>
</evidence>
<dbReference type="VEuPathDB" id="PlasmoDB:PBANKA_1023700"/>
<dbReference type="EMBL" id="LT608258">
    <property type="protein sequence ID" value="SCM16112.1"/>
    <property type="molecule type" value="Genomic_DNA"/>
</dbReference>
<dbReference type="OrthoDB" id="386432at2759"/>
<dbReference type="Proteomes" id="UP000219860">
    <property type="component" value="Chromosome 10"/>
</dbReference>
<evidence type="ECO:0000313" key="9">
    <source>
        <dbReference type="Proteomes" id="UP000219974"/>
    </source>
</evidence>
<name>A0A113RUV3_PLABE</name>
<evidence type="ECO:0000313" key="2">
    <source>
        <dbReference type="EMBL" id="CXI53624.1"/>
    </source>
</evidence>
<evidence type="ECO:0000313" key="7">
    <source>
        <dbReference type="Proteomes" id="UP000069549"/>
    </source>
</evidence>
<dbReference type="AlphaFoldDB" id="A0A113RUV3"/>
<evidence type="ECO:0000313" key="10">
    <source>
        <dbReference type="Proteomes" id="UP000220214"/>
    </source>
</evidence>
<dbReference type="EMBL" id="LT608146">
    <property type="protein sequence ID" value="SCL94832.1"/>
    <property type="molecule type" value="Genomic_DNA"/>
</dbReference>
<dbReference type="EMBL" id="LT608274">
    <property type="protein sequence ID" value="SCM17908.1"/>
    <property type="molecule type" value="Genomic_DNA"/>
</dbReference>
<reference evidence="2 7" key="1">
    <citation type="submission" date="2016-02" db="EMBL/GenBank/DDBJ databases">
        <authorList>
            <consortium name="Pathogen Informatics"/>
        </authorList>
    </citation>
    <scope>NUCLEOTIDE SEQUENCE [LARGE SCALE GENOMIC DNA]</scope>
    <source>
        <strain evidence="2 7">K173</strain>
        <strain evidence="3 11">NK65 ny</strain>
        <strain evidence="6 10">NK65e</strain>
        <strain evidence="4 8">SP11 Antwerpcl1</strain>
        <strain evidence="5 9">SP11 RLL</strain>
    </source>
</reference>
<organism evidence="2 7">
    <name type="scientific">Plasmodium berghei</name>
    <dbReference type="NCBI Taxonomy" id="5821"/>
    <lineage>
        <taxon>Eukaryota</taxon>
        <taxon>Sar</taxon>
        <taxon>Alveolata</taxon>
        <taxon>Apicomplexa</taxon>
        <taxon>Aconoidasida</taxon>
        <taxon>Haemosporida</taxon>
        <taxon>Plasmodiidae</taxon>
        <taxon>Plasmodium</taxon>
        <taxon>Plasmodium (Vinckeia)</taxon>
    </lineage>
</organism>
<evidence type="ECO:0000313" key="3">
    <source>
        <dbReference type="EMBL" id="SCL94832.1"/>
    </source>
</evidence>
<gene>
    <name evidence="2" type="ORF">PBK173_000248400</name>
    <name evidence="6" type="ORF">PBNK65E_000241200</name>
    <name evidence="3" type="ORF">PBNK65NY_000240400</name>
    <name evidence="4" type="ORF">PBSP11A_000240200</name>
    <name evidence="5" type="ORF">PBSP11RLL_000240300</name>
</gene>
<dbReference type="Proteomes" id="UP000219974">
    <property type="component" value="Chromosome 10"/>
</dbReference>
<feature type="coiled-coil region" evidence="1">
    <location>
        <begin position="51"/>
        <end position="78"/>
    </location>
</feature>